<feature type="compositionally biased region" description="Basic and acidic residues" evidence="1">
    <location>
        <begin position="1"/>
        <end position="14"/>
    </location>
</feature>
<proteinExistence type="predicted"/>
<name>A0A9W8HAL3_9FUNG</name>
<feature type="compositionally biased region" description="Low complexity" evidence="1">
    <location>
        <begin position="15"/>
        <end position="24"/>
    </location>
</feature>
<evidence type="ECO:0000313" key="3">
    <source>
        <dbReference type="Proteomes" id="UP001140217"/>
    </source>
</evidence>
<reference evidence="2" key="1">
    <citation type="submission" date="2022-07" db="EMBL/GenBank/DDBJ databases">
        <title>Phylogenomic reconstructions and comparative analyses of Kickxellomycotina fungi.</title>
        <authorList>
            <person name="Reynolds N.K."/>
            <person name="Stajich J.E."/>
            <person name="Barry K."/>
            <person name="Grigoriev I.V."/>
            <person name="Crous P."/>
            <person name="Smith M.E."/>
        </authorList>
    </citation>
    <scope>NUCLEOTIDE SEQUENCE</scope>
    <source>
        <strain evidence="2">NBRC 105414</strain>
    </source>
</reference>
<dbReference type="AlphaFoldDB" id="A0A9W8HAL3"/>
<feature type="region of interest" description="Disordered" evidence="1">
    <location>
        <begin position="1"/>
        <end position="24"/>
    </location>
</feature>
<organism evidence="2 3">
    <name type="scientific">Coemansia javaensis</name>
    <dbReference type="NCBI Taxonomy" id="2761396"/>
    <lineage>
        <taxon>Eukaryota</taxon>
        <taxon>Fungi</taxon>
        <taxon>Fungi incertae sedis</taxon>
        <taxon>Zoopagomycota</taxon>
        <taxon>Kickxellomycotina</taxon>
        <taxon>Kickxellomycetes</taxon>
        <taxon>Kickxellales</taxon>
        <taxon>Kickxellaceae</taxon>
        <taxon>Coemansia</taxon>
    </lineage>
</organism>
<keyword evidence="3" id="KW-1185">Reference proteome</keyword>
<sequence>MGAPARETETETKTETQTQTQPEQAQAVLVAELEALRPGARVYRRIGRGAVFVRTAAGDALAEARAGLGRLREGAAGR</sequence>
<gene>
    <name evidence="2" type="ORF">H4R18_002977</name>
</gene>
<comment type="caution">
    <text evidence="2">The sequence shown here is derived from an EMBL/GenBank/DDBJ whole genome shotgun (WGS) entry which is preliminary data.</text>
</comment>
<dbReference type="EMBL" id="JANBUL010000109">
    <property type="protein sequence ID" value="KAJ2781299.1"/>
    <property type="molecule type" value="Genomic_DNA"/>
</dbReference>
<evidence type="ECO:0000256" key="1">
    <source>
        <dbReference type="SAM" id="MobiDB-lite"/>
    </source>
</evidence>
<accession>A0A9W8HAL3</accession>
<dbReference type="Proteomes" id="UP001140217">
    <property type="component" value="Unassembled WGS sequence"/>
</dbReference>
<protein>
    <submittedName>
        <fullName evidence="2">Uncharacterized protein</fullName>
    </submittedName>
</protein>
<evidence type="ECO:0000313" key="2">
    <source>
        <dbReference type="EMBL" id="KAJ2781299.1"/>
    </source>
</evidence>